<dbReference type="PANTHER" id="PTHR22777:SF32">
    <property type="entry name" value="UPF0053 INNER MEMBRANE PROTEIN YFJD"/>
    <property type="match status" value="1"/>
</dbReference>
<proteinExistence type="inferred from homology"/>
<dbReference type="AlphaFoldDB" id="A0A9D7SD24"/>
<evidence type="ECO:0000256" key="4">
    <source>
        <dbReference type="ARBA" id="ARBA00022737"/>
    </source>
</evidence>
<dbReference type="SUPFAM" id="SSF56176">
    <property type="entry name" value="FAD-binding/transporter-associated domain-like"/>
    <property type="match status" value="1"/>
</dbReference>
<name>A0A9D7SD24_9BACT</name>
<dbReference type="InterPro" id="IPR036318">
    <property type="entry name" value="FAD-bd_PCMH-like_sf"/>
</dbReference>
<feature type="domain" description="CBS" evidence="8">
    <location>
        <begin position="210"/>
        <end position="272"/>
    </location>
</feature>
<evidence type="ECO:0000259" key="8">
    <source>
        <dbReference type="PROSITE" id="PS51371"/>
    </source>
</evidence>
<dbReference type="Gene3D" id="3.10.580.10">
    <property type="entry name" value="CBS-domain"/>
    <property type="match status" value="1"/>
</dbReference>
<dbReference type="SMART" id="SM01091">
    <property type="entry name" value="CorC_HlyC"/>
    <property type="match status" value="1"/>
</dbReference>
<protein>
    <submittedName>
        <fullName evidence="9">HlyC/CorC family transporter</fullName>
    </submittedName>
</protein>
<keyword evidence="3" id="KW-1003">Cell membrane</keyword>
<dbReference type="GO" id="GO:0005886">
    <property type="term" value="C:plasma membrane"/>
    <property type="evidence" value="ECO:0007669"/>
    <property type="project" value="UniProtKB-SubCell"/>
</dbReference>
<keyword evidence="7" id="KW-0812">Transmembrane</keyword>
<dbReference type="PANTHER" id="PTHR22777">
    <property type="entry name" value="HEMOLYSIN-RELATED"/>
    <property type="match status" value="1"/>
</dbReference>
<dbReference type="GO" id="GO:0050660">
    <property type="term" value="F:flavin adenine dinucleotide binding"/>
    <property type="evidence" value="ECO:0007669"/>
    <property type="project" value="InterPro"/>
</dbReference>
<dbReference type="InterPro" id="IPR000644">
    <property type="entry name" value="CBS_dom"/>
</dbReference>
<dbReference type="EMBL" id="JADKIO010000004">
    <property type="protein sequence ID" value="MBK9795100.1"/>
    <property type="molecule type" value="Genomic_DNA"/>
</dbReference>
<dbReference type="Pfam" id="PF03471">
    <property type="entry name" value="CorC_HlyC"/>
    <property type="match status" value="1"/>
</dbReference>
<comment type="subcellular location">
    <subcellularLocation>
        <location evidence="1">Cell membrane</location>
        <topology evidence="1">Multi-pass membrane protein</topology>
    </subcellularLocation>
</comment>
<feature type="transmembrane region" description="Helical" evidence="7">
    <location>
        <begin position="94"/>
        <end position="114"/>
    </location>
</feature>
<dbReference type="Proteomes" id="UP000886657">
    <property type="component" value="Unassembled WGS sequence"/>
</dbReference>
<dbReference type="InterPro" id="IPR044751">
    <property type="entry name" value="Ion_transp-like_CBS"/>
</dbReference>
<evidence type="ECO:0000313" key="9">
    <source>
        <dbReference type="EMBL" id="MBK9795100.1"/>
    </source>
</evidence>
<keyword evidence="7" id="KW-0472">Membrane</keyword>
<feature type="transmembrane region" description="Helical" evidence="7">
    <location>
        <begin position="126"/>
        <end position="145"/>
    </location>
</feature>
<accession>A0A9D7SD24</accession>
<organism evidence="9 10">
    <name type="scientific">Candidatus Geothrix skivensis</name>
    <dbReference type="NCBI Taxonomy" id="2954439"/>
    <lineage>
        <taxon>Bacteria</taxon>
        <taxon>Pseudomonadati</taxon>
        <taxon>Acidobacteriota</taxon>
        <taxon>Holophagae</taxon>
        <taxon>Holophagales</taxon>
        <taxon>Holophagaceae</taxon>
        <taxon>Geothrix</taxon>
    </lineage>
</organism>
<dbReference type="PROSITE" id="PS51371">
    <property type="entry name" value="CBS"/>
    <property type="match status" value="2"/>
</dbReference>
<evidence type="ECO:0000256" key="3">
    <source>
        <dbReference type="ARBA" id="ARBA00022475"/>
    </source>
</evidence>
<sequence length="415" mass="45721">MAESGGSAPQTWYLFAALAVLTYRAAMVILLSAFHAMPSLQRRRLLEEEAIADPRLAALLERPRGLGMGLGFWNKLLLLVLVLLLWPFRLVLPGGAWTLGALVLGGLWLLDLFLPALLASRDPVLWLVRLFPLYAPFQSMLGPLVEPLARMIDRRHALERAKDDDAEETTEEAVTALLEEGEAEGILEAEDRELIRNVVTFGDTVVREVMTPRTRIVALPLTATIQEAWTAFTASRHSRLPVYEGGIERVRGVLLLKDLMQLPDGAQPPLATLLKPAHFVPESKPVAELLRDLQRARAQLALVVDEFGGVSGLVTMEDLLEEVFGEIQDEHEAPAGLVEQAPGVWLVSGQTHVEDVAETLGFSWERDGFDTLGGLVMARLGRVPLPQESVAVEGARLTVARMEGTRILQVRVERT</sequence>
<evidence type="ECO:0000256" key="1">
    <source>
        <dbReference type="ARBA" id="ARBA00004651"/>
    </source>
</evidence>
<dbReference type="SUPFAM" id="SSF54631">
    <property type="entry name" value="CBS-domain pair"/>
    <property type="match status" value="1"/>
</dbReference>
<keyword evidence="4" id="KW-0677">Repeat</keyword>
<comment type="similarity">
    <text evidence="2">Belongs to the UPF0053 family.</text>
</comment>
<comment type="caution">
    <text evidence="9">The sequence shown here is derived from an EMBL/GenBank/DDBJ whole genome shotgun (WGS) entry which is preliminary data.</text>
</comment>
<evidence type="ECO:0000256" key="5">
    <source>
        <dbReference type="ARBA" id="ARBA00023122"/>
    </source>
</evidence>
<gene>
    <name evidence="9" type="ORF">IPP58_01140</name>
</gene>
<evidence type="ECO:0000256" key="6">
    <source>
        <dbReference type="PROSITE-ProRule" id="PRU00703"/>
    </source>
</evidence>
<reference evidence="9" key="1">
    <citation type="submission" date="2020-10" db="EMBL/GenBank/DDBJ databases">
        <title>Connecting structure to function with the recovery of over 1000 high-quality activated sludge metagenome-assembled genomes encoding full-length rRNA genes using long-read sequencing.</title>
        <authorList>
            <person name="Singleton C.M."/>
            <person name="Petriglieri F."/>
            <person name="Kristensen J.M."/>
            <person name="Kirkegaard R.H."/>
            <person name="Michaelsen T.Y."/>
            <person name="Andersen M.H."/>
            <person name="Karst S.M."/>
            <person name="Dueholm M.S."/>
            <person name="Nielsen P.H."/>
            <person name="Albertsen M."/>
        </authorList>
    </citation>
    <scope>NUCLEOTIDE SEQUENCE</scope>
    <source>
        <strain evidence="9">Skiv_18-Q3-R9-52_MAXAC.067</strain>
    </source>
</reference>
<dbReference type="Pfam" id="PF00571">
    <property type="entry name" value="CBS"/>
    <property type="match status" value="2"/>
</dbReference>
<dbReference type="CDD" id="cd04590">
    <property type="entry name" value="CBS_pair_CorC_HlyC_assoc"/>
    <property type="match status" value="1"/>
</dbReference>
<evidence type="ECO:0000313" key="10">
    <source>
        <dbReference type="Proteomes" id="UP000886657"/>
    </source>
</evidence>
<evidence type="ECO:0000256" key="7">
    <source>
        <dbReference type="SAM" id="Phobius"/>
    </source>
</evidence>
<dbReference type="FunFam" id="3.10.580.10:FF:000002">
    <property type="entry name" value="Magnesium/cobalt efflux protein CorC"/>
    <property type="match status" value="1"/>
</dbReference>
<keyword evidence="7" id="KW-1133">Transmembrane helix</keyword>
<feature type="domain" description="CBS" evidence="8">
    <location>
        <begin position="273"/>
        <end position="330"/>
    </location>
</feature>
<dbReference type="Gene3D" id="3.30.465.10">
    <property type="match status" value="1"/>
</dbReference>
<keyword evidence="5 6" id="KW-0129">CBS domain</keyword>
<evidence type="ECO:0000256" key="2">
    <source>
        <dbReference type="ARBA" id="ARBA00006337"/>
    </source>
</evidence>
<dbReference type="InterPro" id="IPR046342">
    <property type="entry name" value="CBS_dom_sf"/>
</dbReference>
<dbReference type="InterPro" id="IPR016169">
    <property type="entry name" value="FAD-bd_PCMH_sub2"/>
</dbReference>
<feature type="transmembrane region" description="Helical" evidence="7">
    <location>
        <begin position="12"/>
        <end position="34"/>
    </location>
</feature>
<dbReference type="InterPro" id="IPR005170">
    <property type="entry name" value="Transptr-assoc_dom"/>
</dbReference>
<feature type="transmembrane region" description="Helical" evidence="7">
    <location>
        <begin position="65"/>
        <end position="88"/>
    </location>
</feature>